<dbReference type="InterPro" id="IPR005475">
    <property type="entry name" value="Transketolase-like_Pyr-bd"/>
</dbReference>
<comment type="cofactor">
    <cofactor evidence="1">
        <name>thiamine diphosphate</name>
        <dbReference type="ChEBI" id="CHEBI:58937"/>
    </cofactor>
</comment>
<keyword evidence="4" id="KW-0786">Thiamine pyrophosphate</keyword>
<dbReference type="SUPFAM" id="SSF52518">
    <property type="entry name" value="Thiamin diphosphate-binding fold (THDP-binding)"/>
    <property type="match status" value="1"/>
</dbReference>
<dbReference type="Pfam" id="PF02779">
    <property type="entry name" value="Transket_pyr"/>
    <property type="match status" value="1"/>
</dbReference>
<feature type="domain" description="Transketolase-like pyrimidine-binding" evidence="5">
    <location>
        <begin position="4"/>
        <end position="169"/>
    </location>
</feature>
<dbReference type="FunFam" id="3.40.50.970:FF:000129">
    <property type="entry name" value="Transketolase"/>
    <property type="match status" value="1"/>
</dbReference>
<dbReference type="EMBL" id="PFNG01000217">
    <property type="protein sequence ID" value="PIZ36019.1"/>
    <property type="molecule type" value="Genomic_DNA"/>
</dbReference>
<dbReference type="RefSeq" id="WP_286678299.1">
    <property type="nucleotide sequence ID" value="NZ_MNXI01000072.1"/>
</dbReference>
<evidence type="ECO:0000256" key="1">
    <source>
        <dbReference type="ARBA" id="ARBA00001964"/>
    </source>
</evidence>
<evidence type="ECO:0000256" key="2">
    <source>
        <dbReference type="ARBA" id="ARBA00007131"/>
    </source>
</evidence>
<dbReference type="PANTHER" id="PTHR43825">
    <property type="entry name" value="PYRUVATE DEHYDROGENASE E1 COMPONENT"/>
    <property type="match status" value="1"/>
</dbReference>
<dbReference type="Proteomes" id="UP000230956">
    <property type="component" value="Unassembled WGS sequence"/>
</dbReference>
<organism evidence="6 7">
    <name type="scientific">Candidatus Aquicultor secundus</name>
    <dbReference type="NCBI Taxonomy" id="1973895"/>
    <lineage>
        <taxon>Bacteria</taxon>
        <taxon>Bacillati</taxon>
        <taxon>Actinomycetota</taxon>
        <taxon>Candidatus Aquicultoria</taxon>
        <taxon>Candidatus Aquicultorales</taxon>
        <taxon>Candidatus Aquicultoraceae</taxon>
        <taxon>Candidatus Aquicultor</taxon>
    </lineage>
</organism>
<name>A0A2M7T5Y9_9ACTN</name>
<dbReference type="AlphaFoldDB" id="A0A2M7T5Y9"/>
<dbReference type="GO" id="GO:0016740">
    <property type="term" value="F:transferase activity"/>
    <property type="evidence" value="ECO:0007669"/>
    <property type="project" value="UniProtKB-KW"/>
</dbReference>
<dbReference type="SUPFAM" id="SSF52922">
    <property type="entry name" value="TK C-terminal domain-like"/>
    <property type="match status" value="1"/>
</dbReference>
<dbReference type="InterPro" id="IPR009014">
    <property type="entry name" value="Transketo_C/PFOR_II"/>
</dbReference>
<dbReference type="Gene3D" id="3.40.50.920">
    <property type="match status" value="1"/>
</dbReference>
<comment type="caution">
    <text evidence="6">The sequence shown here is derived from an EMBL/GenBank/DDBJ whole genome shotgun (WGS) entry which is preliminary data.</text>
</comment>
<dbReference type="InterPro" id="IPR020826">
    <property type="entry name" value="Transketolase_BS"/>
</dbReference>
<accession>A0A2M7T5Y9</accession>
<reference evidence="7" key="1">
    <citation type="submission" date="2017-09" db="EMBL/GenBank/DDBJ databases">
        <title>Depth-based differentiation of microbial function through sediment-hosted aquifers and enrichment of novel symbionts in the deep terrestrial subsurface.</title>
        <authorList>
            <person name="Probst A.J."/>
            <person name="Ladd B."/>
            <person name="Jarett J.K."/>
            <person name="Geller-Mcgrath D.E."/>
            <person name="Sieber C.M.K."/>
            <person name="Emerson J.B."/>
            <person name="Anantharaman K."/>
            <person name="Thomas B.C."/>
            <person name="Malmstrom R."/>
            <person name="Stieglmeier M."/>
            <person name="Klingl A."/>
            <person name="Woyke T."/>
            <person name="Ryan C.M."/>
            <person name="Banfield J.F."/>
        </authorList>
    </citation>
    <scope>NUCLEOTIDE SEQUENCE [LARGE SCALE GENOMIC DNA]</scope>
</reference>
<keyword evidence="3" id="KW-0808">Transferase</keyword>
<evidence type="ECO:0000256" key="3">
    <source>
        <dbReference type="ARBA" id="ARBA00022679"/>
    </source>
</evidence>
<dbReference type="PROSITE" id="PS00802">
    <property type="entry name" value="TRANSKETOLASE_2"/>
    <property type="match status" value="1"/>
</dbReference>
<dbReference type="CDD" id="cd07033">
    <property type="entry name" value="TPP_PYR_DXS_TK_like"/>
    <property type="match status" value="1"/>
</dbReference>
<protein>
    <submittedName>
        <fullName evidence="6">Transketolase</fullName>
    </submittedName>
</protein>
<dbReference type="Pfam" id="PF02780">
    <property type="entry name" value="Transketolase_C"/>
    <property type="match status" value="1"/>
</dbReference>
<evidence type="ECO:0000313" key="6">
    <source>
        <dbReference type="EMBL" id="PIZ36019.1"/>
    </source>
</evidence>
<dbReference type="GO" id="GO:0000287">
    <property type="term" value="F:magnesium ion binding"/>
    <property type="evidence" value="ECO:0007669"/>
    <property type="project" value="UniProtKB-ARBA"/>
</dbReference>
<dbReference type="InterPro" id="IPR029061">
    <property type="entry name" value="THDP-binding"/>
</dbReference>
<dbReference type="SMART" id="SM00861">
    <property type="entry name" value="Transket_pyr"/>
    <property type="match status" value="1"/>
</dbReference>
<evidence type="ECO:0000259" key="5">
    <source>
        <dbReference type="SMART" id="SM00861"/>
    </source>
</evidence>
<dbReference type="InterPro" id="IPR033248">
    <property type="entry name" value="Transketolase_C"/>
</dbReference>
<proteinExistence type="inferred from homology"/>
<dbReference type="Gene3D" id="3.40.50.970">
    <property type="match status" value="1"/>
</dbReference>
<dbReference type="PANTHER" id="PTHR43825:SF1">
    <property type="entry name" value="TRANSKETOLASE-LIKE PYRIMIDINE-BINDING DOMAIN-CONTAINING PROTEIN"/>
    <property type="match status" value="1"/>
</dbReference>
<comment type="similarity">
    <text evidence="2">Belongs to the transketolase family.</text>
</comment>
<evidence type="ECO:0000313" key="7">
    <source>
        <dbReference type="Proteomes" id="UP000230956"/>
    </source>
</evidence>
<gene>
    <name evidence="6" type="ORF">COY37_09365</name>
</gene>
<dbReference type="InterPro" id="IPR051157">
    <property type="entry name" value="PDH/Transketolase"/>
</dbReference>
<sequence length="315" mass="33317">MKKAATRDGYGQGLMELGEYNQDVVVLSADLTESTRTLEFSKKYPGRFIEAGVAEQNMAGMAAGLAFEGKIPFAGSFSVFSPGRNWDQIRVSICYSNANVKIAGSHAGLVTGEDGATHQALEDIAITRCLPNMVVLVPCDALEAKKATVAAALYKGPVYLRLAREKTAVVTTFETPFEIGKALVLREGDDAAIIACGTMVYPALEAAESLAAEGYSVCVINNPSIKPLDTETIVAAAVQTGAIVTAEEHQINGGLGGAVAEVLARNAPVPQEMVAVNDTFGESGRPKELLAKYGLTPWHIVDAVKRAVGRKQEQS</sequence>
<evidence type="ECO:0000256" key="4">
    <source>
        <dbReference type="ARBA" id="ARBA00023052"/>
    </source>
</evidence>